<dbReference type="Gene3D" id="3.30.530.20">
    <property type="match status" value="2"/>
</dbReference>
<evidence type="ECO:0000313" key="3">
    <source>
        <dbReference type="EMBL" id="KAL3320762.1"/>
    </source>
</evidence>
<comment type="caution">
    <text evidence="3">The sequence shown here is derived from an EMBL/GenBank/DDBJ whole genome shotgun (WGS) entry which is preliminary data.</text>
</comment>
<sequence>MLLIEYCIPLPFSLEEYQVAQLYCVAKMSMDETLKLIAAGKPEGVEIIENRPFTDDAGVYNGKWTYGTKTLKYFYLFNKLNLNAILMKIVNRNKDMLTFIETAYNCFPFCHTTSRNKKFNEFECTTISMHRDFDPRDGFQKDVFSDEPKHVQVIVDIGDNFDDENPGMNPCMVDFHNKQAVPKLPGPKWWQKHAGPLICAYKLVKTKGGINYFVDSHAESFMQDLYCVANASLNETGAGDGVEVLVNEPFKDHEPLFNDNHTAGQYTKKVYHMNSKVGGFVTAIAPKGSLTFREEAWNAYPYCRTILHNDYMAENFESKFETLHVDSDFNLENAHQLSPELLAVRKVIYVDISDNSQIAHSDYKPADDPCLFKSEKGFTDPLVGPCWWENGSYKGPIMCAYKLCFTNFKWWGLQTRVEAMLQNQAKRLFTSFHRQLFCWQDSWKGMSMEQLRKYEDEVKHILDEARANSEIPTDIESRLNTAIASTPPVPPSEPVTLPPPPTPPKKLSIKEPEELSIEEPEKKPIMGQAVINETMEEVKVEVLNKEPERSQNKYSDVGVMVSAMSFEVEQQEEKLSSEPEKKHDKQVAKANLGQGEDGEHLMFYESDTEDENEFI</sequence>
<accession>A0ABD2QMK9</accession>
<dbReference type="SUPFAM" id="SSF55961">
    <property type="entry name" value="Bet v1-like"/>
    <property type="match status" value="2"/>
</dbReference>
<dbReference type="FunFam" id="3.30.530.20:FF:000028">
    <property type="entry name" value="Phosphatidylinositol transfer protein 5"/>
    <property type="match status" value="1"/>
</dbReference>
<feature type="region of interest" description="Disordered" evidence="1">
    <location>
        <begin position="483"/>
        <end position="516"/>
    </location>
</feature>
<evidence type="ECO:0000313" key="4">
    <source>
        <dbReference type="Proteomes" id="UP001626550"/>
    </source>
</evidence>
<proteinExistence type="predicted"/>
<dbReference type="GO" id="GO:0008526">
    <property type="term" value="F:phosphatidylinositol transfer activity"/>
    <property type="evidence" value="ECO:0007669"/>
    <property type="project" value="UniProtKB-ARBA"/>
</dbReference>
<keyword evidence="4" id="KW-1185">Reference proteome</keyword>
<evidence type="ECO:0000259" key="2">
    <source>
        <dbReference type="Pfam" id="PF02121"/>
    </source>
</evidence>
<name>A0ABD2QMK9_9PLAT</name>
<dbReference type="PRINTS" id="PR00391">
    <property type="entry name" value="PITRANSFER"/>
</dbReference>
<dbReference type="AlphaFoldDB" id="A0ABD2QMK9"/>
<evidence type="ECO:0000256" key="1">
    <source>
        <dbReference type="SAM" id="MobiDB-lite"/>
    </source>
</evidence>
<feature type="compositionally biased region" description="Acidic residues" evidence="1">
    <location>
        <begin position="606"/>
        <end position="615"/>
    </location>
</feature>
<dbReference type="EMBL" id="JBJKFK010000031">
    <property type="protein sequence ID" value="KAL3320762.1"/>
    <property type="molecule type" value="Genomic_DNA"/>
</dbReference>
<dbReference type="PANTHER" id="PTHR10658">
    <property type="entry name" value="PHOSPHATIDYLINOSITOL TRANSFER PROTEIN"/>
    <property type="match status" value="1"/>
</dbReference>
<feature type="domain" description="Phosphatidylinositol transfer protein N-terminal" evidence="2">
    <location>
        <begin position="1"/>
        <end position="221"/>
    </location>
</feature>
<dbReference type="GO" id="GO:0071944">
    <property type="term" value="C:cell periphery"/>
    <property type="evidence" value="ECO:0007669"/>
    <property type="project" value="UniProtKB-ARBA"/>
</dbReference>
<feature type="region of interest" description="Disordered" evidence="1">
    <location>
        <begin position="569"/>
        <end position="615"/>
    </location>
</feature>
<dbReference type="InterPro" id="IPR023393">
    <property type="entry name" value="START-like_dom_sf"/>
</dbReference>
<organism evidence="3 4">
    <name type="scientific">Cichlidogyrus casuarinus</name>
    <dbReference type="NCBI Taxonomy" id="1844966"/>
    <lineage>
        <taxon>Eukaryota</taxon>
        <taxon>Metazoa</taxon>
        <taxon>Spiralia</taxon>
        <taxon>Lophotrochozoa</taxon>
        <taxon>Platyhelminthes</taxon>
        <taxon>Monogenea</taxon>
        <taxon>Monopisthocotylea</taxon>
        <taxon>Dactylogyridea</taxon>
        <taxon>Ancyrocephalidae</taxon>
        <taxon>Cichlidogyrus</taxon>
    </lineage>
</organism>
<protein>
    <recommendedName>
        <fullName evidence="2">Phosphatidylinositol transfer protein N-terminal domain-containing protein</fullName>
    </recommendedName>
</protein>
<dbReference type="Proteomes" id="UP001626550">
    <property type="component" value="Unassembled WGS sequence"/>
</dbReference>
<dbReference type="PANTHER" id="PTHR10658:SF11">
    <property type="entry name" value="VIBRATOR, ISOFORM B"/>
    <property type="match status" value="1"/>
</dbReference>
<dbReference type="GO" id="GO:0005737">
    <property type="term" value="C:cytoplasm"/>
    <property type="evidence" value="ECO:0007669"/>
    <property type="project" value="UniProtKB-ARBA"/>
</dbReference>
<reference evidence="3 4" key="1">
    <citation type="submission" date="2024-11" db="EMBL/GenBank/DDBJ databases">
        <title>Adaptive evolution of stress response genes in parasites aligns with host niche diversity.</title>
        <authorList>
            <person name="Hahn C."/>
            <person name="Resl P."/>
        </authorList>
    </citation>
    <scope>NUCLEOTIDE SEQUENCE [LARGE SCALE GENOMIC DNA]</scope>
    <source>
        <strain evidence="3">EGGRZ-B1_66</strain>
        <tissue evidence="3">Body</tissue>
    </source>
</reference>
<feature type="compositionally biased region" description="Pro residues" evidence="1">
    <location>
        <begin position="487"/>
        <end position="504"/>
    </location>
</feature>
<gene>
    <name evidence="3" type="ORF">Ciccas_000552</name>
</gene>
<dbReference type="InterPro" id="IPR055261">
    <property type="entry name" value="PI_transfer_N"/>
</dbReference>
<dbReference type="Pfam" id="PF02121">
    <property type="entry name" value="IP_trans"/>
    <property type="match status" value="2"/>
</dbReference>
<feature type="domain" description="Phosphatidylinositol transfer protein N-terminal" evidence="2">
    <location>
        <begin position="224"/>
        <end position="459"/>
    </location>
</feature>
<dbReference type="InterPro" id="IPR001666">
    <property type="entry name" value="PI_transfer"/>
</dbReference>
<feature type="compositionally biased region" description="Basic and acidic residues" evidence="1">
    <location>
        <begin position="571"/>
        <end position="587"/>
    </location>
</feature>